<organism evidence="2 3">
    <name type="scientific">Cyclopterus lumpus</name>
    <name type="common">Lumpsucker</name>
    <dbReference type="NCBI Taxonomy" id="8103"/>
    <lineage>
        <taxon>Eukaryota</taxon>
        <taxon>Metazoa</taxon>
        <taxon>Chordata</taxon>
        <taxon>Craniata</taxon>
        <taxon>Vertebrata</taxon>
        <taxon>Euteleostomi</taxon>
        <taxon>Actinopterygii</taxon>
        <taxon>Neopterygii</taxon>
        <taxon>Teleostei</taxon>
        <taxon>Neoteleostei</taxon>
        <taxon>Acanthomorphata</taxon>
        <taxon>Eupercaria</taxon>
        <taxon>Perciformes</taxon>
        <taxon>Cottioidei</taxon>
        <taxon>Cottales</taxon>
        <taxon>Cyclopteridae</taxon>
        <taxon>Cyclopterus</taxon>
    </lineage>
</organism>
<dbReference type="Proteomes" id="UP000694565">
    <property type="component" value="Unplaced"/>
</dbReference>
<dbReference type="InterPro" id="IPR037213">
    <property type="entry name" value="Run_dom_sf"/>
</dbReference>
<dbReference type="InterPro" id="IPR047343">
    <property type="entry name" value="RUSC1_2"/>
</dbReference>
<dbReference type="PROSITE" id="PS50826">
    <property type="entry name" value="RUN"/>
    <property type="match status" value="1"/>
</dbReference>
<sequence length="101" mass="11170">MHKEFTVAFAEASQTGVKLLVSAGNILYHISFLLPQMRLGSSSRSPTIAGLVLEHLCPAIQNILEDGLRDHKLDLVIGQRRNNSWSVVETMSPAHQPLHET</sequence>
<dbReference type="PANTHER" id="PTHR15591:SF13">
    <property type="entry name" value="RUN DOMAIN-CONTAINING PROTEIN"/>
    <property type="match status" value="1"/>
</dbReference>
<dbReference type="InterPro" id="IPR004012">
    <property type="entry name" value="Run_dom"/>
</dbReference>
<name>A0A8C2X1I5_CYCLU</name>
<feature type="domain" description="RUN" evidence="1">
    <location>
        <begin position="47"/>
        <end position="101"/>
    </location>
</feature>
<evidence type="ECO:0000313" key="3">
    <source>
        <dbReference type="Proteomes" id="UP000694565"/>
    </source>
</evidence>
<accession>A0A8C2X1I5</accession>
<keyword evidence="3" id="KW-1185">Reference proteome</keyword>
<reference evidence="2" key="1">
    <citation type="submission" date="2025-08" db="UniProtKB">
        <authorList>
            <consortium name="Ensembl"/>
        </authorList>
    </citation>
    <scope>IDENTIFICATION</scope>
</reference>
<dbReference type="Gene3D" id="1.20.58.900">
    <property type="match status" value="1"/>
</dbReference>
<reference evidence="2" key="2">
    <citation type="submission" date="2025-09" db="UniProtKB">
        <authorList>
            <consortium name="Ensembl"/>
        </authorList>
    </citation>
    <scope>IDENTIFICATION</scope>
</reference>
<dbReference type="Ensembl" id="ENSCLMT00005011894.1">
    <property type="protein sequence ID" value="ENSCLMP00005011029.1"/>
    <property type="gene ID" value="ENSCLMG00005006039.1"/>
</dbReference>
<proteinExistence type="predicted"/>
<dbReference type="GeneTree" id="ENSGT00940000179166"/>
<dbReference type="AlphaFoldDB" id="A0A8C2X1I5"/>
<dbReference type="PANTHER" id="PTHR15591">
    <property type="entry name" value="RUN AND SH3 DOMAIN CONTAINING"/>
    <property type="match status" value="1"/>
</dbReference>
<evidence type="ECO:0000259" key="1">
    <source>
        <dbReference type="PROSITE" id="PS50826"/>
    </source>
</evidence>
<dbReference type="GO" id="GO:0031410">
    <property type="term" value="C:cytoplasmic vesicle"/>
    <property type="evidence" value="ECO:0007669"/>
    <property type="project" value="TreeGrafter"/>
</dbReference>
<evidence type="ECO:0000313" key="2">
    <source>
        <dbReference type="Ensembl" id="ENSCLMP00005011029.1"/>
    </source>
</evidence>
<protein>
    <recommendedName>
        <fullName evidence="1">RUN domain-containing protein</fullName>
    </recommendedName>
</protein>